<evidence type="ECO:0000313" key="1">
    <source>
        <dbReference type="EMBL" id="KAK4037394.1"/>
    </source>
</evidence>
<name>A0ABR0B6T9_9CRUS</name>
<sequence length="82" mass="9089">MNLGVASRFRYGGVPKPWGVLRTTYGLPILYQVTGFDLYGVVNVLLDRASCAAALRRGISCAGTFDAYLALEQLKHILRWNI</sequence>
<keyword evidence="2" id="KW-1185">Reference proteome</keyword>
<dbReference type="Proteomes" id="UP001234178">
    <property type="component" value="Unassembled WGS sequence"/>
</dbReference>
<accession>A0ABR0B6T9</accession>
<dbReference type="EMBL" id="JAOYFB010000040">
    <property type="protein sequence ID" value="KAK4037394.1"/>
    <property type="molecule type" value="Genomic_DNA"/>
</dbReference>
<proteinExistence type="predicted"/>
<evidence type="ECO:0000313" key="2">
    <source>
        <dbReference type="Proteomes" id="UP001234178"/>
    </source>
</evidence>
<reference evidence="1 2" key="1">
    <citation type="journal article" date="2023" name="Nucleic Acids Res.">
        <title>The hologenome of Daphnia magna reveals possible DNA methylation and microbiome-mediated evolution of the host genome.</title>
        <authorList>
            <person name="Chaturvedi A."/>
            <person name="Li X."/>
            <person name="Dhandapani V."/>
            <person name="Marshall H."/>
            <person name="Kissane S."/>
            <person name="Cuenca-Cambronero M."/>
            <person name="Asole G."/>
            <person name="Calvet F."/>
            <person name="Ruiz-Romero M."/>
            <person name="Marangio P."/>
            <person name="Guigo R."/>
            <person name="Rago D."/>
            <person name="Mirbahai L."/>
            <person name="Eastwood N."/>
            <person name="Colbourne J.K."/>
            <person name="Zhou J."/>
            <person name="Mallon E."/>
            <person name="Orsini L."/>
        </authorList>
    </citation>
    <scope>NUCLEOTIDE SEQUENCE [LARGE SCALE GENOMIC DNA]</scope>
    <source>
        <strain evidence="1">LRV0_1</strain>
    </source>
</reference>
<gene>
    <name evidence="1" type="ORF">OUZ56_029431</name>
</gene>
<comment type="caution">
    <text evidence="1">The sequence shown here is derived from an EMBL/GenBank/DDBJ whole genome shotgun (WGS) entry which is preliminary data.</text>
</comment>
<protein>
    <submittedName>
        <fullName evidence="1">Uncharacterized protein</fullName>
    </submittedName>
</protein>
<organism evidence="1 2">
    <name type="scientific">Daphnia magna</name>
    <dbReference type="NCBI Taxonomy" id="35525"/>
    <lineage>
        <taxon>Eukaryota</taxon>
        <taxon>Metazoa</taxon>
        <taxon>Ecdysozoa</taxon>
        <taxon>Arthropoda</taxon>
        <taxon>Crustacea</taxon>
        <taxon>Branchiopoda</taxon>
        <taxon>Diplostraca</taxon>
        <taxon>Cladocera</taxon>
        <taxon>Anomopoda</taxon>
        <taxon>Daphniidae</taxon>
        <taxon>Daphnia</taxon>
    </lineage>
</organism>